<evidence type="ECO:0000313" key="3">
    <source>
        <dbReference type="EMBL" id="SDD15105.1"/>
    </source>
</evidence>
<dbReference type="EMBL" id="FNAB01000003">
    <property type="protein sequence ID" value="SDD15105.1"/>
    <property type="molecule type" value="Genomic_DNA"/>
</dbReference>
<feature type="region of interest" description="Disordered" evidence="1">
    <location>
        <begin position="316"/>
        <end position="356"/>
    </location>
</feature>
<dbReference type="Proteomes" id="UP000199417">
    <property type="component" value="Unassembled WGS sequence"/>
</dbReference>
<protein>
    <submittedName>
        <fullName evidence="3">DNA ligase D</fullName>
    </submittedName>
</protein>
<dbReference type="AlphaFoldDB" id="A0A1G6SG66"/>
<feature type="compositionally biased region" description="Basic and acidic residues" evidence="1">
    <location>
        <begin position="334"/>
        <end position="356"/>
    </location>
</feature>
<dbReference type="InterPro" id="IPR014145">
    <property type="entry name" value="LigD_pol_dom"/>
</dbReference>
<dbReference type="GO" id="GO:0016874">
    <property type="term" value="F:ligase activity"/>
    <property type="evidence" value="ECO:0007669"/>
    <property type="project" value="UniProtKB-KW"/>
</dbReference>
<feature type="domain" description="DNA ligase D polymerase" evidence="2">
    <location>
        <begin position="38"/>
        <end position="294"/>
    </location>
</feature>
<name>A0A1G6SG66_9NOCA</name>
<dbReference type="Pfam" id="PF21686">
    <property type="entry name" value="LigD_Prim-Pol"/>
    <property type="match status" value="1"/>
</dbReference>
<proteinExistence type="predicted"/>
<sequence>MAAKSAGAAVELDVDGIVVRLSSPDKIYFPQLGADGGTKRHLVEYYRTIALYEGGGIMTALRDRPTHLQRFPDGIEGEEIYQKRIPAKRPEYVGTCTVTNPNGRTADALLVRSPADIVWAAQMGNVTFHPWPVRSVDPDRPDELRIDLDPQPGTGFAEARAVALDVLAPLLDELGLVGYPKTSGGRGVHVYVRIEPRWDFIEVRRAVIALAREVERRDPTRVTTAWWKEERGARIFVDFNQTARDKTVASAYSVRKTPRATVSTPVTWAELADVEPDDFTIATVPDLVARRGDPAAGIDAVVHSLDGLLEMAERDASNGLGDMPYPPQYPKMPGEPKRVQPSRDRDLTGQDKAPKH</sequence>
<organism evidence="3 4">
    <name type="scientific">Rhodococcus tukisamuensis</name>
    <dbReference type="NCBI Taxonomy" id="168276"/>
    <lineage>
        <taxon>Bacteria</taxon>
        <taxon>Bacillati</taxon>
        <taxon>Actinomycetota</taxon>
        <taxon>Actinomycetes</taxon>
        <taxon>Mycobacteriales</taxon>
        <taxon>Nocardiaceae</taxon>
        <taxon>Rhodococcus</taxon>
    </lineage>
</organism>
<dbReference type="Gene3D" id="3.90.920.10">
    <property type="entry name" value="DNA primase, PRIM domain"/>
    <property type="match status" value="1"/>
</dbReference>
<dbReference type="PANTHER" id="PTHR42705">
    <property type="entry name" value="BIFUNCTIONAL NON-HOMOLOGOUS END JOINING PROTEIN LIGD"/>
    <property type="match status" value="1"/>
</dbReference>
<dbReference type="RefSeq" id="WP_072843412.1">
    <property type="nucleotide sequence ID" value="NZ_FNAB01000003.1"/>
</dbReference>
<gene>
    <name evidence="3" type="ORF">SAMN05444580_103108</name>
</gene>
<dbReference type="CDD" id="cd04865">
    <property type="entry name" value="LigD_Pol_like_2"/>
    <property type="match status" value="1"/>
</dbReference>
<evidence type="ECO:0000259" key="2">
    <source>
        <dbReference type="Pfam" id="PF21686"/>
    </source>
</evidence>
<dbReference type="PANTHER" id="PTHR42705:SF3">
    <property type="entry name" value="ATP-DEPENDENT DNA LIGASE"/>
    <property type="match status" value="1"/>
</dbReference>
<accession>A0A1G6SG66</accession>
<keyword evidence="3" id="KW-0436">Ligase</keyword>
<keyword evidence="4" id="KW-1185">Reference proteome</keyword>
<dbReference type="STRING" id="168276.SAMN05444580_103108"/>
<evidence type="ECO:0000256" key="1">
    <source>
        <dbReference type="SAM" id="MobiDB-lite"/>
    </source>
</evidence>
<dbReference type="InterPro" id="IPR052171">
    <property type="entry name" value="NHEJ_LigD"/>
</dbReference>
<evidence type="ECO:0000313" key="4">
    <source>
        <dbReference type="Proteomes" id="UP000199417"/>
    </source>
</evidence>
<reference evidence="3 4" key="1">
    <citation type="submission" date="2016-10" db="EMBL/GenBank/DDBJ databases">
        <authorList>
            <person name="de Groot N.N."/>
        </authorList>
    </citation>
    <scope>NUCLEOTIDE SEQUENCE [LARGE SCALE GENOMIC DNA]</scope>
    <source>
        <strain evidence="3 4">JCM 11308</strain>
    </source>
</reference>